<feature type="non-terminal residue" evidence="1">
    <location>
        <position position="36"/>
    </location>
</feature>
<proteinExistence type="predicted"/>
<dbReference type="EMBL" id="LXQA010990197">
    <property type="protein sequence ID" value="MCI80197.1"/>
    <property type="molecule type" value="Genomic_DNA"/>
</dbReference>
<keyword evidence="2" id="KW-1185">Reference proteome</keyword>
<comment type="caution">
    <text evidence="1">The sequence shown here is derived from an EMBL/GenBank/DDBJ whole genome shotgun (WGS) entry which is preliminary data.</text>
</comment>
<dbReference type="Proteomes" id="UP000265520">
    <property type="component" value="Unassembled WGS sequence"/>
</dbReference>
<protein>
    <submittedName>
        <fullName evidence="1">Uncharacterized protein</fullName>
    </submittedName>
</protein>
<evidence type="ECO:0000313" key="1">
    <source>
        <dbReference type="EMBL" id="MCI80197.1"/>
    </source>
</evidence>
<name>A0A392UWI8_9FABA</name>
<organism evidence="1 2">
    <name type="scientific">Trifolium medium</name>
    <dbReference type="NCBI Taxonomy" id="97028"/>
    <lineage>
        <taxon>Eukaryota</taxon>
        <taxon>Viridiplantae</taxon>
        <taxon>Streptophyta</taxon>
        <taxon>Embryophyta</taxon>
        <taxon>Tracheophyta</taxon>
        <taxon>Spermatophyta</taxon>
        <taxon>Magnoliopsida</taxon>
        <taxon>eudicotyledons</taxon>
        <taxon>Gunneridae</taxon>
        <taxon>Pentapetalae</taxon>
        <taxon>rosids</taxon>
        <taxon>fabids</taxon>
        <taxon>Fabales</taxon>
        <taxon>Fabaceae</taxon>
        <taxon>Papilionoideae</taxon>
        <taxon>50 kb inversion clade</taxon>
        <taxon>NPAAA clade</taxon>
        <taxon>Hologalegina</taxon>
        <taxon>IRL clade</taxon>
        <taxon>Trifolieae</taxon>
        <taxon>Trifolium</taxon>
    </lineage>
</organism>
<evidence type="ECO:0000313" key="2">
    <source>
        <dbReference type="Proteomes" id="UP000265520"/>
    </source>
</evidence>
<accession>A0A392UWI8</accession>
<dbReference type="AlphaFoldDB" id="A0A392UWI8"/>
<reference evidence="1 2" key="1">
    <citation type="journal article" date="2018" name="Front. Plant Sci.">
        <title>Red Clover (Trifolium pratense) and Zigzag Clover (T. medium) - A Picture of Genomic Similarities and Differences.</title>
        <authorList>
            <person name="Dluhosova J."/>
            <person name="Istvanek J."/>
            <person name="Nedelnik J."/>
            <person name="Repkova J."/>
        </authorList>
    </citation>
    <scope>NUCLEOTIDE SEQUENCE [LARGE SCALE GENOMIC DNA]</scope>
    <source>
        <strain evidence="2">cv. 10/8</strain>
        <tissue evidence="1">Leaf</tissue>
    </source>
</reference>
<sequence length="36" mass="4137">MQQTLDVVQCDANLTYWKVEGARLRMSSFSKCSENP</sequence>